<evidence type="ECO:0000313" key="2">
    <source>
        <dbReference type="Proteomes" id="UP000008817"/>
    </source>
</evidence>
<dbReference type="AlphaFoldDB" id="B3Q228"/>
<dbReference type="KEGG" id="rec:RHECIAT_PB0000008"/>
<organism evidence="1 2">
    <name type="scientific">Rhizobium etli (strain CIAT 652)</name>
    <dbReference type="NCBI Taxonomy" id="491916"/>
    <lineage>
        <taxon>Bacteria</taxon>
        <taxon>Pseudomonadati</taxon>
        <taxon>Pseudomonadota</taxon>
        <taxon>Alphaproteobacteria</taxon>
        <taxon>Hyphomicrobiales</taxon>
        <taxon>Rhizobiaceae</taxon>
        <taxon>Rhizobium/Agrobacterium group</taxon>
        <taxon>Rhizobium</taxon>
    </lineage>
</organism>
<evidence type="ECO:0008006" key="3">
    <source>
        <dbReference type="Google" id="ProtNLM"/>
    </source>
</evidence>
<accession>B3Q228</accession>
<evidence type="ECO:0000313" key="1">
    <source>
        <dbReference type="EMBL" id="ACE93734.1"/>
    </source>
</evidence>
<dbReference type="InterPro" id="IPR011990">
    <property type="entry name" value="TPR-like_helical_dom_sf"/>
</dbReference>
<dbReference type="HOGENOM" id="CLU_263490_0_0_5"/>
<dbReference type="Proteomes" id="UP000008817">
    <property type="component" value="Plasmid pB"/>
</dbReference>
<dbReference type="EMBL" id="CP001076">
    <property type="protein sequence ID" value="ACE93734.1"/>
    <property type="molecule type" value="Genomic_DNA"/>
</dbReference>
<geneLocation type="plasmid" evidence="1 2">
    <name>pB</name>
</geneLocation>
<name>B3Q228_RHIE6</name>
<keyword evidence="1" id="KW-0614">Plasmid</keyword>
<proteinExistence type="predicted"/>
<reference evidence="1 2" key="1">
    <citation type="submission" date="2008-04" db="EMBL/GenBank/DDBJ databases">
        <title>Genome diversity and DNA divergence of Rhizobium etli.</title>
        <authorList>
            <person name="Gonzalez V."/>
            <person name="Acosta J.L."/>
            <person name="Santamaria R.I."/>
            <person name="Bustos P."/>
            <person name="Hernandez-Gonzalez I.L."/>
            <person name="Fernandez J.L."/>
            <person name="Diaz R."/>
            <person name="Flores M."/>
            <person name="Mora J."/>
            <person name="Palacios R."/>
            <person name="Davila G."/>
        </authorList>
    </citation>
    <scope>NUCLEOTIDE SEQUENCE [LARGE SCALE GENOMIC DNA]</scope>
    <source>
        <strain evidence="2">CIAT 652</strain>
        <plasmid evidence="2">Plasmid pB</plasmid>
    </source>
</reference>
<dbReference type="SUPFAM" id="SSF48452">
    <property type="entry name" value="TPR-like"/>
    <property type="match status" value="1"/>
</dbReference>
<gene>
    <name evidence="1" type="ordered locus">RHECIAT_PB0000008</name>
</gene>
<protein>
    <recommendedName>
        <fullName evidence="3">CHAT domain-containing protein</fullName>
    </recommendedName>
</protein>
<sequence>MSENLEKIDLSENQLLASIFGNLEWGNADVFALSSLGEPDGLGEIAGYLSMLDGKRRVRDIYLILPPLGERDRDTVGSQVRAGIRRAHYTMARDERATSIADSRFENLKSIETSSFSGENLISVISVAREYDVVIIADANEYRFAGVSVPLETVLDEDRWAPHLAHLMLAAERVARAHGSYILLVTRTGLPARQPNIDRLRDAGDVGLLELRVSVAMGAEEVVAFVEHLIDLVDRDRAGAALSLIENEVRLSKDQRWALEIDIFSRAGLRPRVQQLLQEDLPDTASLPATVLLRLAEIAAEADRDDLSVWLLDQSLPDLQSQSHLETALSVARRIERRPLVERVMIVLTNLHPESVVLRRQRGFDAVTEGKYEQASEIFEGLPTPKDRDRAQFYRALNGRIECGALKQPEALIENLINQFPDYSNAIRLQVIRSLERTDRRLDAIALLLDTDFSTEATWLTLASNLIEQTILAGELDTVKGTIPQLVDVSLRYLASHPTDGRVRTSIVDLLDASHLATLGPAILLRSVLERAGRPVTVRERTTVQPRSGLKDIESLPAVSRRVLDALAAKGEGVIVIAKHTVSRKELGADPDQVLAAILEFINFFEPGRRESVDTQVLHNLVIVAAAVAPLATASDEDLTVLRGVAIKLAVCGQSQAARDLAEQALALAGDSPPRRRQALFSFADIYARLGMTRESLLALAAGMEASDSVTWDEIWYELNLLFRLLRDLGLADRAIDLIPRCREALAAMGLEDVFGHRLDTFELQAKDQMRRKNAAPAEGLETLLADATKNAREALNANDELLPVTVFLRQLMNEARAIGLPGHSETQLVFDKLVEKLPIPHKPIALAISDNPTLEDVVAVAGGVTASQYADDTSYDLRLVRAIAKKLARSSIDSQDLEGFVFAAEALSDQGLQVWGRNGELVQPTRLLHSSGDPLTVASDLAQCLPIVCLARDEAGLMYGRLGGEGECRLDAVPTRVFETMAFKQWREIFPYGYRELGDDAFRESTASLGLVELPKRALFIAGELTLLPPNVMSLEGDLVGLNSAVATAPSLGWLRASIDADRQGDGSAAAWIPVASDLSDTETLSLLRDDIVDVLTDASVPLFTEPKPPSSFSRADLAILGAHGGLSHENQYFRSVSDDRHQPADIKQLVDLLHNSRVAILFVCSGGRHDFHPESGGAVGLARRLLGHGLSAVVAPSWPLEFLAVRPWLKAFLPAWNSGSPLIDSCHVANQEVARVSSYSLKRSLAMTLYGNPLVTIDGCAWS</sequence>